<keyword evidence="2" id="KW-1185">Reference proteome</keyword>
<reference evidence="1 2" key="1">
    <citation type="journal article" date="2021" name="BMC Genomics">
        <title>Datura genome reveals duplications of psychoactive alkaloid biosynthetic genes and high mutation rate following tissue culture.</title>
        <authorList>
            <person name="Rajewski A."/>
            <person name="Carter-House D."/>
            <person name="Stajich J."/>
            <person name="Litt A."/>
        </authorList>
    </citation>
    <scope>NUCLEOTIDE SEQUENCE [LARGE SCALE GENOMIC DNA]</scope>
    <source>
        <strain evidence="1">AR-01</strain>
    </source>
</reference>
<dbReference type="EMBL" id="JACEIK010000072">
    <property type="protein sequence ID" value="MCD7448765.1"/>
    <property type="molecule type" value="Genomic_DNA"/>
</dbReference>
<proteinExistence type="predicted"/>
<name>A0ABS8RPL7_DATST</name>
<evidence type="ECO:0000313" key="2">
    <source>
        <dbReference type="Proteomes" id="UP000823775"/>
    </source>
</evidence>
<sequence length="154" mass="17660">MNDIPGVPPVLKGLDSQSDSQLAYQANTTSKPILKRFKISDIPKYDGMTNLHEHIIAFTIIFKGNDLTKDEVESVLVEKFGETLSVGYLCVEEALKLTKYCFTIVLTQLIYSLRKIKEAQVLKPIRSDPNSRDHNLWCDYHESHGHRYGDRRHL</sequence>
<evidence type="ECO:0000313" key="1">
    <source>
        <dbReference type="EMBL" id="MCD7448765.1"/>
    </source>
</evidence>
<dbReference type="Proteomes" id="UP000823775">
    <property type="component" value="Unassembled WGS sequence"/>
</dbReference>
<protein>
    <submittedName>
        <fullName evidence="1">Uncharacterized protein</fullName>
    </submittedName>
</protein>
<comment type="caution">
    <text evidence="1">The sequence shown here is derived from an EMBL/GenBank/DDBJ whole genome shotgun (WGS) entry which is preliminary data.</text>
</comment>
<gene>
    <name evidence="1" type="ORF">HAX54_045979</name>
</gene>
<organism evidence="1 2">
    <name type="scientific">Datura stramonium</name>
    <name type="common">Jimsonweed</name>
    <name type="synonym">Common thornapple</name>
    <dbReference type="NCBI Taxonomy" id="4076"/>
    <lineage>
        <taxon>Eukaryota</taxon>
        <taxon>Viridiplantae</taxon>
        <taxon>Streptophyta</taxon>
        <taxon>Embryophyta</taxon>
        <taxon>Tracheophyta</taxon>
        <taxon>Spermatophyta</taxon>
        <taxon>Magnoliopsida</taxon>
        <taxon>eudicotyledons</taxon>
        <taxon>Gunneridae</taxon>
        <taxon>Pentapetalae</taxon>
        <taxon>asterids</taxon>
        <taxon>lamiids</taxon>
        <taxon>Solanales</taxon>
        <taxon>Solanaceae</taxon>
        <taxon>Solanoideae</taxon>
        <taxon>Datureae</taxon>
        <taxon>Datura</taxon>
    </lineage>
</organism>
<accession>A0ABS8RPL7</accession>